<organism evidence="8">
    <name type="scientific">freshwater metagenome</name>
    <dbReference type="NCBI Taxonomy" id="449393"/>
    <lineage>
        <taxon>unclassified sequences</taxon>
        <taxon>metagenomes</taxon>
        <taxon>ecological metagenomes</taxon>
    </lineage>
</organism>
<proteinExistence type="inferred from homology"/>
<feature type="transmembrane region" description="Helical" evidence="6">
    <location>
        <begin position="167"/>
        <end position="189"/>
    </location>
</feature>
<feature type="transmembrane region" description="Helical" evidence="6">
    <location>
        <begin position="94"/>
        <end position="111"/>
    </location>
</feature>
<dbReference type="EMBL" id="CAEZXL010000082">
    <property type="protein sequence ID" value="CAB4687074.1"/>
    <property type="molecule type" value="Genomic_DNA"/>
</dbReference>
<evidence type="ECO:0000313" key="8">
    <source>
        <dbReference type="EMBL" id="CAB4687074.1"/>
    </source>
</evidence>
<feature type="transmembrane region" description="Helical" evidence="6">
    <location>
        <begin position="201"/>
        <end position="222"/>
    </location>
</feature>
<feature type="transmembrane region" description="Helical" evidence="6">
    <location>
        <begin position="53"/>
        <end position="74"/>
    </location>
</feature>
<evidence type="ECO:0000256" key="3">
    <source>
        <dbReference type="ARBA" id="ARBA00022692"/>
    </source>
</evidence>
<dbReference type="InterPro" id="IPR003834">
    <property type="entry name" value="Cyt_c_assmbl_TM_dom"/>
</dbReference>
<feature type="transmembrane region" description="Helical" evidence="6">
    <location>
        <begin position="123"/>
        <end position="147"/>
    </location>
</feature>
<evidence type="ECO:0000256" key="1">
    <source>
        <dbReference type="ARBA" id="ARBA00004141"/>
    </source>
</evidence>
<accession>A0A6J6NQH7</accession>
<name>A0A6J6NQH7_9ZZZZ</name>
<feature type="domain" description="Cytochrome C biogenesis protein transmembrane" evidence="7">
    <location>
        <begin position="12"/>
        <end position="212"/>
    </location>
</feature>
<evidence type="ECO:0000256" key="2">
    <source>
        <dbReference type="ARBA" id="ARBA00006143"/>
    </source>
</evidence>
<protein>
    <submittedName>
        <fullName evidence="8">Unannotated protein</fullName>
    </submittedName>
</protein>
<dbReference type="InterPro" id="IPR051790">
    <property type="entry name" value="Cytochrome_c-biogenesis_DsbD"/>
</dbReference>
<comment type="similarity">
    <text evidence="2">Belongs to the DsbD family.</text>
</comment>
<evidence type="ECO:0000256" key="6">
    <source>
        <dbReference type="SAM" id="Phobius"/>
    </source>
</evidence>
<evidence type="ECO:0000259" key="7">
    <source>
        <dbReference type="Pfam" id="PF02683"/>
    </source>
</evidence>
<comment type="subcellular location">
    <subcellularLocation>
        <location evidence="1">Membrane</location>
        <topology evidence="1">Multi-pass membrane protein</topology>
    </subcellularLocation>
</comment>
<keyword evidence="5 6" id="KW-0472">Membrane</keyword>
<dbReference type="PANTHER" id="PTHR31272">
    <property type="entry name" value="CYTOCHROME C-TYPE BIOGENESIS PROTEIN HI_1454-RELATED"/>
    <property type="match status" value="1"/>
</dbReference>
<keyword evidence="3 6" id="KW-0812">Transmembrane</keyword>
<reference evidence="8" key="1">
    <citation type="submission" date="2020-05" db="EMBL/GenBank/DDBJ databases">
        <authorList>
            <person name="Chiriac C."/>
            <person name="Salcher M."/>
            <person name="Ghai R."/>
            <person name="Kavagutti S V."/>
        </authorList>
    </citation>
    <scope>NUCLEOTIDE SEQUENCE</scope>
</reference>
<dbReference type="PANTHER" id="PTHR31272:SF4">
    <property type="entry name" value="CYTOCHROME C-TYPE BIOGENESIS PROTEIN HI_1454-RELATED"/>
    <property type="match status" value="1"/>
</dbReference>
<evidence type="ECO:0000256" key="4">
    <source>
        <dbReference type="ARBA" id="ARBA00022989"/>
    </source>
</evidence>
<dbReference type="GO" id="GO:0017004">
    <property type="term" value="P:cytochrome complex assembly"/>
    <property type="evidence" value="ECO:0007669"/>
    <property type="project" value="InterPro"/>
</dbReference>
<dbReference type="Pfam" id="PF02683">
    <property type="entry name" value="DsbD_TM"/>
    <property type="match status" value="1"/>
</dbReference>
<gene>
    <name evidence="8" type="ORF">UFOPK2373_00579</name>
</gene>
<evidence type="ECO:0000256" key="5">
    <source>
        <dbReference type="ARBA" id="ARBA00023136"/>
    </source>
</evidence>
<feature type="transmembrane region" description="Helical" evidence="6">
    <location>
        <begin position="12"/>
        <end position="41"/>
    </location>
</feature>
<keyword evidence="4 6" id="KW-1133">Transmembrane helix</keyword>
<sequence length="240" mass="24676">MNFEAVTAGPLWVAAPIAFIAGLVSFFSPCVLPLLPGYLGFVSGSANTKSRMVLGSILFVLGFTVVFVFLGAGFGGLGSLLQGEAKNWLQRGSGVLVILLGVVLIGGFDFAQRTAKLNFKPSVGLVGAPLLGLVFGLGWTPCIGPTLGAVLSLSFDSGSVARGAFLAIVYSLGLGAPFVLVAAGFGWASKTVGFVKKNIRAINLFGGALLVVLGLLLVTGLWQQVIDWIAEVTSAFAPAI</sequence>
<dbReference type="AlphaFoldDB" id="A0A6J6NQH7"/>
<dbReference type="GO" id="GO:0016020">
    <property type="term" value="C:membrane"/>
    <property type="evidence" value="ECO:0007669"/>
    <property type="project" value="UniProtKB-SubCell"/>
</dbReference>